<comment type="similarity">
    <text evidence="1">Belongs to the heat shock protein 70 family.</text>
</comment>
<dbReference type="Ensembl" id="ENSZALT00000006880.1">
    <property type="protein sequence ID" value="ENSZALP00000004567.1"/>
    <property type="gene ID" value="ENSZALG00000004278.1"/>
</dbReference>
<evidence type="ECO:0000256" key="3">
    <source>
        <dbReference type="ARBA" id="ARBA00022840"/>
    </source>
</evidence>
<dbReference type="PANTHER" id="PTHR19375">
    <property type="entry name" value="HEAT SHOCK PROTEIN 70KDA"/>
    <property type="match status" value="1"/>
</dbReference>
<dbReference type="Pfam" id="PF00012">
    <property type="entry name" value="HSP70"/>
    <property type="match status" value="1"/>
</dbReference>
<evidence type="ECO:0000313" key="4">
    <source>
        <dbReference type="Ensembl" id="ENSZALP00000004567.1"/>
    </source>
</evidence>
<protein>
    <submittedName>
        <fullName evidence="4">Uncharacterized protein</fullName>
    </submittedName>
</protein>
<organism evidence="4 5">
    <name type="scientific">Zonotrichia albicollis</name>
    <name type="common">White-throated sparrow</name>
    <name type="synonym">Fringilla albicollis</name>
    <dbReference type="NCBI Taxonomy" id="44394"/>
    <lineage>
        <taxon>Eukaryota</taxon>
        <taxon>Metazoa</taxon>
        <taxon>Chordata</taxon>
        <taxon>Craniata</taxon>
        <taxon>Vertebrata</taxon>
        <taxon>Euteleostomi</taxon>
        <taxon>Archelosauria</taxon>
        <taxon>Archosauria</taxon>
        <taxon>Dinosauria</taxon>
        <taxon>Saurischia</taxon>
        <taxon>Theropoda</taxon>
        <taxon>Coelurosauria</taxon>
        <taxon>Aves</taxon>
        <taxon>Neognathae</taxon>
        <taxon>Neoaves</taxon>
        <taxon>Telluraves</taxon>
        <taxon>Australaves</taxon>
        <taxon>Passeriformes</taxon>
        <taxon>Passerellidae</taxon>
        <taxon>Zonotrichia</taxon>
    </lineage>
</organism>
<evidence type="ECO:0000313" key="5">
    <source>
        <dbReference type="Proteomes" id="UP000694413"/>
    </source>
</evidence>
<sequence length="122" mass="13657">MLSRNYTEEHLWSNPGHWPFTVVNDAGRPKVQVEYKGETKSFYPEEISSMVLTKMKEIAEAYLGKTVTNAVVTVPAYFNDSQRQATKDAGTIAGLNVLRIINEPTAAAIAYGLDKKVWRAHI</sequence>
<dbReference type="AlphaFoldDB" id="A0A8D2QBI9"/>
<keyword evidence="2" id="KW-0547">Nucleotide-binding</keyword>
<dbReference type="GO" id="GO:0005524">
    <property type="term" value="F:ATP binding"/>
    <property type="evidence" value="ECO:0007669"/>
    <property type="project" value="UniProtKB-KW"/>
</dbReference>
<dbReference type="InterPro" id="IPR013126">
    <property type="entry name" value="Hsp_70_fam"/>
</dbReference>
<keyword evidence="5" id="KW-1185">Reference proteome</keyword>
<keyword evidence="3" id="KW-0067">ATP-binding</keyword>
<evidence type="ECO:0000256" key="2">
    <source>
        <dbReference type="ARBA" id="ARBA00022741"/>
    </source>
</evidence>
<reference evidence="4" key="2">
    <citation type="submission" date="2025-09" db="UniProtKB">
        <authorList>
            <consortium name="Ensembl"/>
        </authorList>
    </citation>
    <scope>IDENTIFICATION</scope>
</reference>
<dbReference type="GO" id="GO:0140662">
    <property type="term" value="F:ATP-dependent protein folding chaperone"/>
    <property type="evidence" value="ECO:0007669"/>
    <property type="project" value="InterPro"/>
</dbReference>
<dbReference type="Gene3D" id="3.30.420.40">
    <property type="match status" value="1"/>
</dbReference>
<accession>A0A8D2QBI9</accession>
<reference evidence="4" key="1">
    <citation type="submission" date="2025-08" db="UniProtKB">
        <authorList>
            <consortium name="Ensembl"/>
        </authorList>
    </citation>
    <scope>IDENTIFICATION</scope>
</reference>
<dbReference type="InterPro" id="IPR043129">
    <property type="entry name" value="ATPase_NBD"/>
</dbReference>
<proteinExistence type="inferred from homology"/>
<dbReference type="Proteomes" id="UP000694413">
    <property type="component" value="Unassembled WGS sequence"/>
</dbReference>
<dbReference type="SUPFAM" id="SSF53067">
    <property type="entry name" value="Actin-like ATPase domain"/>
    <property type="match status" value="1"/>
</dbReference>
<evidence type="ECO:0000256" key="1">
    <source>
        <dbReference type="ARBA" id="ARBA00007381"/>
    </source>
</evidence>
<name>A0A8D2QBI9_ZONAL</name>